<proteinExistence type="predicted"/>
<keyword evidence="3" id="KW-1185">Reference proteome</keyword>
<dbReference type="RefSeq" id="WP_243848171.1">
    <property type="nucleotide sequence ID" value="NZ_BAAAES010000008.1"/>
</dbReference>
<comment type="caution">
    <text evidence="2">The sequence shown here is derived from an EMBL/GenBank/DDBJ whole genome shotgun (WGS) entry which is preliminary data.</text>
</comment>
<evidence type="ECO:0008006" key="4">
    <source>
        <dbReference type="Google" id="ProtNLM"/>
    </source>
</evidence>
<protein>
    <recommendedName>
        <fullName evidence="4">Tetratricopeptide repeat protein</fullName>
    </recommendedName>
</protein>
<name>A0ABP3SZJ8_9SPHN</name>
<evidence type="ECO:0000313" key="2">
    <source>
        <dbReference type="EMBL" id="GAA0670839.1"/>
    </source>
</evidence>
<dbReference type="EMBL" id="BAAAES010000008">
    <property type="protein sequence ID" value="GAA0670839.1"/>
    <property type="molecule type" value="Genomic_DNA"/>
</dbReference>
<feature type="signal peptide" evidence="1">
    <location>
        <begin position="1"/>
        <end position="23"/>
    </location>
</feature>
<evidence type="ECO:0000313" key="3">
    <source>
        <dbReference type="Proteomes" id="UP001500238"/>
    </source>
</evidence>
<feature type="chain" id="PRO_5045588778" description="Tetratricopeptide repeat protein" evidence="1">
    <location>
        <begin position="24"/>
        <end position="315"/>
    </location>
</feature>
<sequence length="315" mass="33508">MRWRVATLVGGMVAAMTATPAAAETLRVEGVFPAQAREASFLPTIAVGRFDGPDGEELADAIERRLGKLGEDGLPHARLIPPSLRPDGLLTGGTDVAVADSDYTESRERCVEKKDGKCVSKQKYRVACVARTIDFRADLRLDTRSGGGQPYAVRKTRDDRHAWCEDSGVASDVSSVVHGFIESVAAEVRLDLAPHAESYTIRVQERRDGLSPEVAARFKTAVWLTKRDPAAACAAFAAIDQMVPDNGSTTFNLALCAEAAGRYAEAADRYARARLFAPKAGGEVSKGLGRVGALAAGAQDVAAMRARPPVRGTGL</sequence>
<dbReference type="Proteomes" id="UP001500238">
    <property type="component" value="Unassembled WGS sequence"/>
</dbReference>
<evidence type="ECO:0000256" key="1">
    <source>
        <dbReference type="SAM" id="SignalP"/>
    </source>
</evidence>
<dbReference type="SUPFAM" id="SSF48452">
    <property type="entry name" value="TPR-like"/>
    <property type="match status" value="1"/>
</dbReference>
<accession>A0ABP3SZJ8</accession>
<reference evidence="3" key="1">
    <citation type="journal article" date="2019" name="Int. J. Syst. Evol. Microbiol.">
        <title>The Global Catalogue of Microorganisms (GCM) 10K type strain sequencing project: providing services to taxonomists for standard genome sequencing and annotation.</title>
        <authorList>
            <consortium name="The Broad Institute Genomics Platform"/>
            <consortium name="The Broad Institute Genome Sequencing Center for Infectious Disease"/>
            <person name="Wu L."/>
            <person name="Ma J."/>
        </authorList>
    </citation>
    <scope>NUCLEOTIDE SEQUENCE [LARGE SCALE GENOMIC DNA]</scope>
    <source>
        <strain evidence="3">JCM 14603</strain>
    </source>
</reference>
<dbReference type="Gene3D" id="1.25.40.10">
    <property type="entry name" value="Tetratricopeptide repeat domain"/>
    <property type="match status" value="1"/>
</dbReference>
<dbReference type="InterPro" id="IPR011990">
    <property type="entry name" value="TPR-like_helical_dom_sf"/>
</dbReference>
<gene>
    <name evidence="2" type="ORF">GCM10009102_22080</name>
</gene>
<organism evidence="2 3">
    <name type="scientific">Sphingomonas insulae</name>
    <dbReference type="NCBI Taxonomy" id="424800"/>
    <lineage>
        <taxon>Bacteria</taxon>
        <taxon>Pseudomonadati</taxon>
        <taxon>Pseudomonadota</taxon>
        <taxon>Alphaproteobacteria</taxon>
        <taxon>Sphingomonadales</taxon>
        <taxon>Sphingomonadaceae</taxon>
        <taxon>Sphingomonas</taxon>
    </lineage>
</organism>
<keyword evidence="1" id="KW-0732">Signal</keyword>